<dbReference type="EMBL" id="MU864383">
    <property type="protein sequence ID" value="KAK4188793.1"/>
    <property type="molecule type" value="Genomic_DNA"/>
</dbReference>
<dbReference type="Pfam" id="PF00782">
    <property type="entry name" value="DSPc"/>
    <property type="match status" value="1"/>
</dbReference>
<dbReference type="PROSITE" id="PS50056">
    <property type="entry name" value="TYR_PHOSPHATASE_2"/>
    <property type="match status" value="1"/>
</dbReference>
<name>A0AAN6WUU0_9PEZI</name>
<protein>
    <submittedName>
        <fullName evidence="6">Dual specificity protein phosphatase</fullName>
    </submittedName>
</protein>
<evidence type="ECO:0000259" key="4">
    <source>
        <dbReference type="PROSITE" id="PS50054"/>
    </source>
</evidence>
<comment type="caution">
    <text evidence="6">The sequence shown here is derived from an EMBL/GenBank/DDBJ whole genome shotgun (WGS) entry which is preliminary data.</text>
</comment>
<dbReference type="PANTHER" id="PTHR47550">
    <property type="entry name" value="DUAL SPECIFICITY PROTEIN PHOSPHATASE PPS1"/>
    <property type="match status" value="1"/>
</dbReference>
<dbReference type="Proteomes" id="UP001302126">
    <property type="component" value="Unassembled WGS sequence"/>
</dbReference>
<reference evidence="6" key="2">
    <citation type="submission" date="2023-05" db="EMBL/GenBank/DDBJ databases">
        <authorList>
            <consortium name="Lawrence Berkeley National Laboratory"/>
            <person name="Steindorff A."/>
            <person name="Hensen N."/>
            <person name="Bonometti L."/>
            <person name="Westerberg I."/>
            <person name="Brannstrom I.O."/>
            <person name="Guillou S."/>
            <person name="Cros-Aarteil S."/>
            <person name="Calhoun S."/>
            <person name="Haridas S."/>
            <person name="Kuo A."/>
            <person name="Mondo S."/>
            <person name="Pangilinan J."/>
            <person name="Riley R."/>
            <person name="Labutti K."/>
            <person name="Andreopoulos B."/>
            <person name="Lipzen A."/>
            <person name="Chen C."/>
            <person name="Yanf M."/>
            <person name="Daum C."/>
            <person name="Ng V."/>
            <person name="Clum A."/>
            <person name="Ohm R."/>
            <person name="Martin F."/>
            <person name="Silar P."/>
            <person name="Natvig D."/>
            <person name="Lalanne C."/>
            <person name="Gautier V."/>
            <person name="Ament-Velasquez S.L."/>
            <person name="Kruys A."/>
            <person name="Hutchinson M.I."/>
            <person name="Powell A.J."/>
            <person name="Barry K."/>
            <person name="Miller A.N."/>
            <person name="Grigoriev I.V."/>
            <person name="Debuchy R."/>
            <person name="Gladieux P."/>
            <person name="Thoren M.H."/>
            <person name="Johannesson H."/>
        </authorList>
    </citation>
    <scope>NUCLEOTIDE SEQUENCE</scope>
    <source>
        <strain evidence="6">PSN309</strain>
    </source>
</reference>
<feature type="domain" description="Tyrosine-protein phosphatase" evidence="4">
    <location>
        <begin position="511"/>
        <end position="660"/>
    </location>
</feature>
<dbReference type="Gene3D" id="3.90.190.10">
    <property type="entry name" value="Protein tyrosine phosphatase superfamily"/>
    <property type="match status" value="1"/>
</dbReference>
<dbReference type="InterPro" id="IPR016130">
    <property type="entry name" value="Tyr_Pase_AS"/>
</dbReference>
<evidence type="ECO:0000313" key="6">
    <source>
        <dbReference type="EMBL" id="KAK4188793.1"/>
    </source>
</evidence>
<dbReference type="GO" id="GO:0033260">
    <property type="term" value="P:nuclear DNA replication"/>
    <property type="evidence" value="ECO:0007669"/>
    <property type="project" value="InterPro"/>
</dbReference>
<dbReference type="GO" id="GO:0008138">
    <property type="term" value="F:protein tyrosine/serine/threonine phosphatase activity"/>
    <property type="evidence" value="ECO:0007669"/>
    <property type="project" value="InterPro"/>
</dbReference>
<keyword evidence="1" id="KW-0378">Hydrolase</keyword>
<dbReference type="PANTHER" id="PTHR47550:SF1">
    <property type="entry name" value="DUAL SPECIFICITY PROTEIN PHOSPHATASE PPS1"/>
    <property type="match status" value="1"/>
</dbReference>
<dbReference type="SMART" id="SM00195">
    <property type="entry name" value="DSPc"/>
    <property type="match status" value="1"/>
</dbReference>
<keyword evidence="7" id="KW-1185">Reference proteome</keyword>
<dbReference type="InterPro" id="IPR003595">
    <property type="entry name" value="Tyr_Pase_cat"/>
</dbReference>
<dbReference type="PROSITE" id="PS00383">
    <property type="entry name" value="TYR_PHOSPHATASE_1"/>
    <property type="match status" value="1"/>
</dbReference>
<sequence>MLTTIALALRPIPLLRSSPSMSSLTSTITLDPVASPPTPLPNKHIPVCPPGPVPQEPTTPPPSPSKEADSVQQSLLYPPNHYSGFESESDGLRIYEIDAAGVAAALDFAAKQPLPDSGLVFPWLHGLHPNNTVQQTFFHSRKRALRKTPSCLRGVTIVKADGELNNCRLKGAIAPQEILLSGSEPAEFLEVDPREGFSVRNFQIQSSKLALVSDIIVYGDDDGLVQDIAFQISSAQKRWREKHEAQRHPLPWYNTFICTSKFSEFEEKHPELISVNAQGQLTGQVIDFYHAERREMYEMTKSSEIVHNVWMGSTPDAGSSEECMFDILIECSDLARLNPGSFRNLIDNGMGEDAAKQAFLEFPSSGSLYGPAWTHADADQIIETCKYIWHLATHGPDVHNKDIDGDCKMDEGDAGPKKILIHCGDGYTESSLLGVAYYAFATGLPLPDAWLHLHTMKHRNFFAYPSDVTLLSSIAPRLLQESPRRAGARLSDLSALILNEPKWFASFDGSFPSRILDYLYLGNLGHANNPHLLKSMGIGQILSVGELTMWRDSEIDEWGEDKICIVHGVQDNGIDPLMDEFERCLDFIDRGRRAGTATLVHCRVGVSRSATICIAEVMRRLKLSFPKAYCYVRARRLNVIIQPHLRFAYELLKWEEYARDDKPGEFRRELEWSEVAREIASVNRPYARG</sequence>
<proteinExistence type="predicted"/>
<dbReference type="SMART" id="SM00404">
    <property type="entry name" value="PTPc_motif"/>
    <property type="match status" value="1"/>
</dbReference>
<dbReference type="InterPro" id="IPR000387">
    <property type="entry name" value="Tyr_Pase_dom"/>
</dbReference>
<dbReference type="InterPro" id="IPR029021">
    <property type="entry name" value="Prot-tyrosine_phosphatase-like"/>
</dbReference>
<dbReference type="InterPro" id="IPR053239">
    <property type="entry name" value="Dual_spec_PTase"/>
</dbReference>
<dbReference type="SUPFAM" id="SSF52799">
    <property type="entry name" value="(Phosphotyrosine protein) phosphatases II"/>
    <property type="match status" value="2"/>
</dbReference>
<feature type="domain" description="Tyrosine specific protein phosphatases" evidence="5">
    <location>
        <begin position="579"/>
        <end position="647"/>
    </location>
</feature>
<dbReference type="FunFam" id="3.90.190.10:FF:000110">
    <property type="entry name" value="PPS1p Protein phosphatase"/>
    <property type="match status" value="1"/>
</dbReference>
<evidence type="ECO:0000313" key="7">
    <source>
        <dbReference type="Proteomes" id="UP001302126"/>
    </source>
</evidence>
<organism evidence="6 7">
    <name type="scientific">Podospora australis</name>
    <dbReference type="NCBI Taxonomy" id="1536484"/>
    <lineage>
        <taxon>Eukaryota</taxon>
        <taxon>Fungi</taxon>
        <taxon>Dikarya</taxon>
        <taxon>Ascomycota</taxon>
        <taxon>Pezizomycotina</taxon>
        <taxon>Sordariomycetes</taxon>
        <taxon>Sordariomycetidae</taxon>
        <taxon>Sordariales</taxon>
        <taxon>Podosporaceae</taxon>
        <taxon>Podospora</taxon>
    </lineage>
</organism>
<accession>A0AAN6WUU0</accession>
<dbReference type="PROSITE" id="PS50054">
    <property type="entry name" value="TYR_PHOSPHATASE_DUAL"/>
    <property type="match status" value="1"/>
</dbReference>
<evidence type="ECO:0000256" key="1">
    <source>
        <dbReference type="ARBA" id="ARBA00022801"/>
    </source>
</evidence>
<keyword evidence="2" id="KW-0904">Protein phosphatase</keyword>
<evidence type="ECO:0000259" key="5">
    <source>
        <dbReference type="PROSITE" id="PS50056"/>
    </source>
</evidence>
<feature type="region of interest" description="Disordered" evidence="3">
    <location>
        <begin position="30"/>
        <end position="72"/>
    </location>
</feature>
<reference evidence="6" key="1">
    <citation type="journal article" date="2023" name="Mol. Phylogenet. Evol.">
        <title>Genome-scale phylogeny and comparative genomics of the fungal order Sordariales.</title>
        <authorList>
            <person name="Hensen N."/>
            <person name="Bonometti L."/>
            <person name="Westerberg I."/>
            <person name="Brannstrom I.O."/>
            <person name="Guillou S."/>
            <person name="Cros-Aarteil S."/>
            <person name="Calhoun S."/>
            <person name="Haridas S."/>
            <person name="Kuo A."/>
            <person name="Mondo S."/>
            <person name="Pangilinan J."/>
            <person name="Riley R."/>
            <person name="LaButti K."/>
            <person name="Andreopoulos B."/>
            <person name="Lipzen A."/>
            <person name="Chen C."/>
            <person name="Yan M."/>
            <person name="Daum C."/>
            <person name="Ng V."/>
            <person name="Clum A."/>
            <person name="Steindorff A."/>
            <person name="Ohm R.A."/>
            <person name="Martin F."/>
            <person name="Silar P."/>
            <person name="Natvig D.O."/>
            <person name="Lalanne C."/>
            <person name="Gautier V."/>
            <person name="Ament-Velasquez S.L."/>
            <person name="Kruys A."/>
            <person name="Hutchinson M.I."/>
            <person name="Powell A.J."/>
            <person name="Barry K."/>
            <person name="Miller A.N."/>
            <person name="Grigoriev I.V."/>
            <person name="Debuchy R."/>
            <person name="Gladieux P."/>
            <person name="Hiltunen Thoren M."/>
            <person name="Johannesson H."/>
        </authorList>
    </citation>
    <scope>NUCLEOTIDE SEQUENCE</scope>
    <source>
        <strain evidence="6">PSN309</strain>
    </source>
</reference>
<gene>
    <name evidence="6" type="ORF">QBC35DRAFT_181853</name>
</gene>
<dbReference type="GO" id="GO:0005634">
    <property type="term" value="C:nucleus"/>
    <property type="evidence" value="ECO:0007669"/>
    <property type="project" value="GOC"/>
</dbReference>
<evidence type="ECO:0000256" key="2">
    <source>
        <dbReference type="ARBA" id="ARBA00022912"/>
    </source>
</evidence>
<dbReference type="AlphaFoldDB" id="A0AAN6WUU0"/>
<evidence type="ECO:0000256" key="3">
    <source>
        <dbReference type="SAM" id="MobiDB-lite"/>
    </source>
</evidence>
<dbReference type="InterPro" id="IPR020422">
    <property type="entry name" value="TYR_PHOSPHATASE_DUAL_dom"/>
</dbReference>
<dbReference type="CDD" id="cd14516">
    <property type="entry name" value="DSP_fungal_PPS1"/>
    <property type="match status" value="1"/>
</dbReference>
<dbReference type="InterPro" id="IPR047949">
    <property type="entry name" value="PPS1_DSP"/>
</dbReference>
<dbReference type="InterPro" id="IPR000340">
    <property type="entry name" value="Dual-sp_phosphatase_cat-dom"/>
</dbReference>
<feature type="compositionally biased region" description="Pro residues" evidence="3">
    <location>
        <begin position="47"/>
        <end position="64"/>
    </location>
</feature>